<feature type="non-terminal residue" evidence="1">
    <location>
        <position position="99"/>
    </location>
</feature>
<accession>A0A1D1XC29</accession>
<evidence type="ECO:0000313" key="1">
    <source>
        <dbReference type="EMBL" id="JAT40014.1"/>
    </source>
</evidence>
<sequence>NHRLHLHYLLLYITFNIHTGNMKDATEKLAEVHIMLNQKKDLENSDDVKSYTTIHVSAAPTSSTTMTPYSTSTESVAVKIKLLSKTEIYKLTNLISRIC</sequence>
<feature type="non-terminal residue" evidence="1">
    <location>
        <position position="1"/>
    </location>
</feature>
<name>A0A1D1XC29_9ARAE</name>
<gene>
    <name evidence="1" type="primary">fhit_2</name>
    <name evidence="1" type="ORF">g.4680</name>
</gene>
<dbReference type="AlphaFoldDB" id="A0A1D1XC29"/>
<dbReference type="EMBL" id="GDJX01027922">
    <property type="protein sequence ID" value="JAT40014.1"/>
    <property type="molecule type" value="Transcribed_RNA"/>
</dbReference>
<organism evidence="1">
    <name type="scientific">Anthurium amnicola</name>
    <dbReference type="NCBI Taxonomy" id="1678845"/>
    <lineage>
        <taxon>Eukaryota</taxon>
        <taxon>Viridiplantae</taxon>
        <taxon>Streptophyta</taxon>
        <taxon>Embryophyta</taxon>
        <taxon>Tracheophyta</taxon>
        <taxon>Spermatophyta</taxon>
        <taxon>Magnoliopsida</taxon>
        <taxon>Liliopsida</taxon>
        <taxon>Araceae</taxon>
        <taxon>Pothoideae</taxon>
        <taxon>Potheae</taxon>
        <taxon>Anthurium</taxon>
    </lineage>
</organism>
<proteinExistence type="predicted"/>
<reference evidence="1" key="1">
    <citation type="submission" date="2015-07" db="EMBL/GenBank/DDBJ databases">
        <title>Transcriptome Assembly of Anthurium amnicola.</title>
        <authorList>
            <person name="Suzuki J."/>
        </authorList>
    </citation>
    <scope>NUCLEOTIDE SEQUENCE</scope>
</reference>
<protein>
    <submittedName>
        <fullName evidence="1">Bis(5'-adenosyl)-triphosphatase</fullName>
    </submittedName>
</protein>